<keyword evidence="3" id="KW-0238">DNA-binding</keyword>
<keyword evidence="1" id="KW-0678">Repressor</keyword>
<evidence type="ECO:0000256" key="1">
    <source>
        <dbReference type="ARBA" id="ARBA00022491"/>
    </source>
</evidence>
<dbReference type="Pfam" id="PF13411">
    <property type="entry name" value="MerR_1"/>
    <property type="match status" value="1"/>
</dbReference>
<dbReference type="PANTHER" id="PTHR30204">
    <property type="entry name" value="REDOX-CYCLING DRUG-SENSING TRANSCRIPTIONAL ACTIVATOR SOXR"/>
    <property type="match status" value="1"/>
</dbReference>
<evidence type="ECO:0000259" key="5">
    <source>
        <dbReference type="PROSITE" id="PS50937"/>
    </source>
</evidence>
<dbReference type="InterPro" id="IPR000551">
    <property type="entry name" value="MerR-type_HTH_dom"/>
</dbReference>
<keyword evidence="2" id="KW-0805">Transcription regulation</keyword>
<sequence length="161" mass="18708">METIWLITADDVAVSSREFMSEKINMRSIQNDCCEEYISIGELAKTVGITTRTLRYYEEVGIIETPRRFGGGARSYSASEVRKLMFILKLKELGLTIKEMQDLDAIYAEAMETDKVIPHLIEMLDFHTNRLDEKISVMASLRKEMVHYRQRMIVCFQLNIK</sequence>
<keyword evidence="7" id="KW-1185">Reference proteome</keyword>
<name>A5G9Z0_GEOUR</name>
<gene>
    <name evidence="6" type="ordered locus">Gura_1400</name>
</gene>
<evidence type="ECO:0000256" key="4">
    <source>
        <dbReference type="ARBA" id="ARBA00023163"/>
    </source>
</evidence>
<dbReference type="SUPFAM" id="SSF46955">
    <property type="entry name" value="Putative DNA-binding domain"/>
    <property type="match status" value="1"/>
</dbReference>
<keyword evidence="4" id="KW-0804">Transcription</keyword>
<feature type="domain" description="HTH merR-type" evidence="5">
    <location>
        <begin position="37"/>
        <end position="106"/>
    </location>
</feature>
<dbReference type="KEGG" id="gur:Gura_1400"/>
<dbReference type="EMBL" id="CP000698">
    <property type="protein sequence ID" value="ABQ25601.1"/>
    <property type="molecule type" value="Genomic_DNA"/>
</dbReference>
<dbReference type="Gene3D" id="1.10.1660.10">
    <property type="match status" value="1"/>
</dbReference>
<dbReference type="InterPro" id="IPR009061">
    <property type="entry name" value="DNA-bd_dom_put_sf"/>
</dbReference>
<dbReference type="PROSITE" id="PS50937">
    <property type="entry name" value="HTH_MERR_2"/>
    <property type="match status" value="1"/>
</dbReference>
<dbReference type="PANTHER" id="PTHR30204:SF69">
    <property type="entry name" value="MERR-FAMILY TRANSCRIPTIONAL REGULATOR"/>
    <property type="match status" value="1"/>
</dbReference>
<dbReference type="GO" id="GO:0003700">
    <property type="term" value="F:DNA-binding transcription factor activity"/>
    <property type="evidence" value="ECO:0007669"/>
    <property type="project" value="InterPro"/>
</dbReference>
<dbReference type="AlphaFoldDB" id="A5G9Z0"/>
<dbReference type="PROSITE" id="PS00552">
    <property type="entry name" value="HTH_MERR_1"/>
    <property type="match status" value="1"/>
</dbReference>
<accession>A5G9Z0</accession>
<evidence type="ECO:0000256" key="2">
    <source>
        <dbReference type="ARBA" id="ARBA00023015"/>
    </source>
</evidence>
<evidence type="ECO:0000256" key="3">
    <source>
        <dbReference type="ARBA" id="ARBA00023125"/>
    </source>
</evidence>
<dbReference type="GO" id="GO:0003677">
    <property type="term" value="F:DNA binding"/>
    <property type="evidence" value="ECO:0007669"/>
    <property type="project" value="UniProtKB-KW"/>
</dbReference>
<reference evidence="6 7" key="1">
    <citation type="submission" date="2007-05" db="EMBL/GenBank/DDBJ databases">
        <title>Complete sequence of Geobacter uraniireducens Rf4.</title>
        <authorList>
            <consortium name="US DOE Joint Genome Institute"/>
            <person name="Copeland A."/>
            <person name="Lucas S."/>
            <person name="Lapidus A."/>
            <person name="Barry K."/>
            <person name="Detter J.C."/>
            <person name="Glavina del Rio T."/>
            <person name="Hammon N."/>
            <person name="Israni S."/>
            <person name="Dalin E."/>
            <person name="Tice H."/>
            <person name="Pitluck S."/>
            <person name="Chertkov O."/>
            <person name="Brettin T."/>
            <person name="Bruce D."/>
            <person name="Han C."/>
            <person name="Schmutz J."/>
            <person name="Larimer F."/>
            <person name="Land M."/>
            <person name="Hauser L."/>
            <person name="Kyrpides N."/>
            <person name="Mikhailova N."/>
            <person name="Shelobolina E."/>
            <person name="Aklujkar M."/>
            <person name="Lovley D."/>
            <person name="Richardson P."/>
        </authorList>
    </citation>
    <scope>NUCLEOTIDE SEQUENCE [LARGE SCALE GENOMIC DNA]</scope>
    <source>
        <strain evidence="6 7">Rf4</strain>
    </source>
</reference>
<dbReference type="Proteomes" id="UP000006695">
    <property type="component" value="Chromosome"/>
</dbReference>
<dbReference type="SMART" id="SM00422">
    <property type="entry name" value="HTH_MERR"/>
    <property type="match status" value="1"/>
</dbReference>
<dbReference type="STRING" id="351605.Gura_1400"/>
<protein>
    <submittedName>
        <fullName evidence="6">Putative transcriptional regulator, MerR family</fullName>
    </submittedName>
</protein>
<dbReference type="InterPro" id="IPR047057">
    <property type="entry name" value="MerR_fam"/>
</dbReference>
<evidence type="ECO:0000313" key="6">
    <source>
        <dbReference type="EMBL" id="ABQ25601.1"/>
    </source>
</evidence>
<dbReference type="PRINTS" id="PR00040">
    <property type="entry name" value="HTHMERR"/>
</dbReference>
<organism evidence="6 7">
    <name type="scientific">Geotalea uraniireducens (strain Rf4)</name>
    <name type="common">Geobacter uraniireducens</name>
    <dbReference type="NCBI Taxonomy" id="351605"/>
    <lineage>
        <taxon>Bacteria</taxon>
        <taxon>Pseudomonadati</taxon>
        <taxon>Thermodesulfobacteriota</taxon>
        <taxon>Desulfuromonadia</taxon>
        <taxon>Geobacterales</taxon>
        <taxon>Geobacteraceae</taxon>
        <taxon>Geotalea</taxon>
    </lineage>
</organism>
<dbReference type="RefSeq" id="WP_011938317.1">
    <property type="nucleotide sequence ID" value="NC_009483.1"/>
</dbReference>
<evidence type="ECO:0000313" key="7">
    <source>
        <dbReference type="Proteomes" id="UP000006695"/>
    </source>
</evidence>
<dbReference type="HOGENOM" id="CLU_060077_2_1_7"/>
<dbReference type="CDD" id="cd00592">
    <property type="entry name" value="HTH_MerR-like"/>
    <property type="match status" value="1"/>
</dbReference>
<proteinExistence type="predicted"/>